<dbReference type="EMBL" id="JAUOEK010000140">
    <property type="protein sequence ID" value="MDO5971031.1"/>
    <property type="molecule type" value="Genomic_DNA"/>
</dbReference>
<feature type="transmembrane region" description="Helical" evidence="6">
    <location>
        <begin position="12"/>
        <end position="36"/>
    </location>
</feature>
<feature type="transmembrane region" description="Helical" evidence="6">
    <location>
        <begin position="369"/>
        <end position="389"/>
    </location>
</feature>
<evidence type="ECO:0000256" key="4">
    <source>
        <dbReference type="ARBA" id="ARBA00022989"/>
    </source>
</evidence>
<dbReference type="RefSeq" id="WP_303278733.1">
    <property type="nucleotide sequence ID" value="NZ_JAUOEK010000140.1"/>
</dbReference>
<feature type="transmembrane region" description="Helical" evidence="6">
    <location>
        <begin position="396"/>
        <end position="415"/>
    </location>
</feature>
<evidence type="ECO:0000256" key="5">
    <source>
        <dbReference type="ARBA" id="ARBA00023136"/>
    </source>
</evidence>
<comment type="subcellular location">
    <subcellularLocation>
        <location evidence="1">Cell membrane</location>
        <topology evidence="1">Multi-pass membrane protein</topology>
    </subcellularLocation>
</comment>
<dbReference type="PANTHER" id="PTHR33529:SF6">
    <property type="entry name" value="YJGP_YJGQ FAMILY PERMEASE"/>
    <property type="match status" value="1"/>
</dbReference>
<feature type="transmembrane region" description="Helical" evidence="6">
    <location>
        <begin position="102"/>
        <end position="125"/>
    </location>
</feature>
<comment type="caution">
    <text evidence="7">The sequence shown here is derived from an EMBL/GenBank/DDBJ whole genome shotgun (WGS) entry which is preliminary data.</text>
</comment>
<gene>
    <name evidence="7" type="ORF">Q4Q35_14580</name>
</gene>
<dbReference type="Proteomes" id="UP001176883">
    <property type="component" value="Unassembled WGS sequence"/>
</dbReference>
<protein>
    <submittedName>
        <fullName evidence="7">LptF/LptG family permease</fullName>
    </submittedName>
</protein>
<dbReference type="PANTHER" id="PTHR33529">
    <property type="entry name" value="SLR0882 PROTEIN-RELATED"/>
    <property type="match status" value="1"/>
</dbReference>
<feature type="transmembrane region" description="Helical" evidence="6">
    <location>
        <begin position="427"/>
        <end position="445"/>
    </location>
</feature>
<dbReference type="InterPro" id="IPR005495">
    <property type="entry name" value="LptG/LptF_permease"/>
</dbReference>
<sequence length="658" mass="74086">MKILDRYILTTYLKTFISVFIILMLIFILQTIWLYIKELAGKDLDIIVIVKFLVYFMPKLIPLVLPLTILLASIMVFGAFAENYEFAAMKSTGISLQRAMSGLSIFIVTLGIITFFFSNNVIPWAELNSYNLRRNIAKLKPAMLLAEGQFNEVGTYNIKFDDKHGDNDQYLTDITIHIKGKDGKKNATTIKSKTGELASEKNSNVLKLILFDGNYYTDLTPKKIKARNKKPFAKSTFEKYIINIDLSKLNNVDFDEKSQTDKYNMLDIIGLNKTIDSLTAKAESDYQILSTNLFKRSGVSKKISTKKDNDSIYTGNLLDIFSLTQKSELVDLAKKSITSAKQIIASKEITRKNSKIGLNKHIISLHEKFALAFACIILFFVGAPLGALIRKGGIGLPMVIAILLFLTYHFIGIFATNSAKSGNLSPILASWFSTLTMLPLGIFLTKRATADRGLFESEGILKPLKKLFGIKTKEVKIIPADFDVSSKDYELLASYNNEKLIDILKNYKQYDYDVSYKDMSLSILESRGVTKQELKISGNFSNQKYEEAIRLTSAFEEDSKLAFILYIIAAILNLAGFILKNNTFPTLGITLVVIGNTIAVIYLIALIKSFNNQSNFNKLIDKSSINNAIIFILVGLPLYAVYFFLQRKKIKEDLNQIN</sequence>
<evidence type="ECO:0000313" key="8">
    <source>
        <dbReference type="Proteomes" id="UP001176883"/>
    </source>
</evidence>
<keyword evidence="2" id="KW-1003">Cell membrane</keyword>
<keyword evidence="5 6" id="KW-0472">Membrane</keyword>
<feature type="transmembrane region" description="Helical" evidence="6">
    <location>
        <begin position="60"/>
        <end position="81"/>
    </location>
</feature>
<accession>A0ABT8WD16</accession>
<evidence type="ECO:0000256" key="6">
    <source>
        <dbReference type="SAM" id="Phobius"/>
    </source>
</evidence>
<feature type="transmembrane region" description="Helical" evidence="6">
    <location>
        <begin position="561"/>
        <end position="579"/>
    </location>
</feature>
<keyword evidence="4 6" id="KW-1133">Transmembrane helix</keyword>
<dbReference type="Pfam" id="PF03739">
    <property type="entry name" value="LptF_LptG"/>
    <property type="match status" value="1"/>
</dbReference>
<organism evidence="7 8">
    <name type="scientific">Flavivirga aquimarina</name>
    <dbReference type="NCBI Taxonomy" id="2027862"/>
    <lineage>
        <taxon>Bacteria</taxon>
        <taxon>Pseudomonadati</taxon>
        <taxon>Bacteroidota</taxon>
        <taxon>Flavobacteriia</taxon>
        <taxon>Flavobacteriales</taxon>
        <taxon>Flavobacteriaceae</taxon>
        <taxon>Flavivirga</taxon>
    </lineage>
</organism>
<reference evidence="7" key="1">
    <citation type="submission" date="2023-07" db="EMBL/GenBank/DDBJ databases">
        <title>Two novel species in the genus Flavivirga.</title>
        <authorList>
            <person name="Kwon K."/>
        </authorList>
    </citation>
    <scope>NUCLEOTIDE SEQUENCE</scope>
    <source>
        <strain evidence="7">KCTC 52353</strain>
    </source>
</reference>
<evidence type="ECO:0000256" key="1">
    <source>
        <dbReference type="ARBA" id="ARBA00004651"/>
    </source>
</evidence>
<evidence type="ECO:0000256" key="2">
    <source>
        <dbReference type="ARBA" id="ARBA00022475"/>
    </source>
</evidence>
<keyword evidence="3 6" id="KW-0812">Transmembrane</keyword>
<evidence type="ECO:0000313" key="7">
    <source>
        <dbReference type="EMBL" id="MDO5971031.1"/>
    </source>
</evidence>
<keyword evidence="8" id="KW-1185">Reference proteome</keyword>
<feature type="transmembrane region" description="Helical" evidence="6">
    <location>
        <begin position="628"/>
        <end position="645"/>
    </location>
</feature>
<evidence type="ECO:0000256" key="3">
    <source>
        <dbReference type="ARBA" id="ARBA00022692"/>
    </source>
</evidence>
<name>A0ABT8WD16_9FLAO</name>
<proteinExistence type="predicted"/>
<feature type="transmembrane region" description="Helical" evidence="6">
    <location>
        <begin position="585"/>
        <end position="607"/>
    </location>
</feature>